<evidence type="ECO:0000256" key="1">
    <source>
        <dbReference type="ARBA" id="ARBA00005298"/>
    </source>
</evidence>
<dbReference type="AlphaFoldDB" id="A0A6V7H2E0"/>
<dbReference type="InterPro" id="IPR011021">
    <property type="entry name" value="Arrestin-like_N"/>
</dbReference>
<comment type="similarity">
    <text evidence="1">Belongs to the arrestin family.</text>
</comment>
<protein>
    <recommendedName>
        <fullName evidence="3">Arrestin C-terminal-like domain-containing protein</fullName>
    </recommendedName>
</protein>
<name>A0A6V7H2E0_9HYME</name>
<dbReference type="Proteomes" id="UP000752696">
    <property type="component" value="Unassembled WGS sequence"/>
</dbReference>
<feature type="domain" description="Arrestin C-terminal-like" evidence="3">
    <location>
        <begin position="173"/>
        <end position="310"/>
    </location>
</feature>
<sequence length="416" mass="46950">MSSVRAFRVEFNRSIAVYMAGEIVSGNIIVDITKEKQIRGLSFSATGKAHVHWDENILSTQNKQRTLYYTSSEKYFQLICNIIADSRVKLPRGHNQYPFSFQLPYTIPSSFEHKNGYIRYTIKAVIDRPWKFNHECKAAFTVISNLDLNVHREKCLGVNDETRKNFCYLCCFKKGTMNLQISIPFSGYVAGQMINVTVDYVNSTNISITRVCTKLLRKLEFHSAIKTITNNSITKTMNHNSVINKMIQAGPFPTNGQVISKLLIPPIPPSYLEYCSIIDVNYDLIVCVHVSGPHRKIMKRFPILIGTIPLYFPPSAPPLNNVISNHSISYTKESAIMPVPTPTSEQSNASYLPVGDQSVVPEQPSSSSINMDIPPPSYEEYMSGTQNILDQNESEYVFGANTPFTPRYPVFNYPAP</sequence>
<dbReference type="Gene3D" id="2.60.40.640">
    <property type="match status" value="2"/>
</dbReference>
<dbReference type="InterPro" id="IPR011022">
    <property type="entry name" value="Arrestin_C-like"/>
</dbReference>
<dbReference type="InterPro" id="IPR014756">
    <property type="entry name" value="Ig_E-set"/>
</dbReference>
<evidence type="ECO:0000259" key="3">
    <source>
        <dbReference type="SMART" id="SM01017"/>
    </source>
</evidence>
<keyword evidence="5" id="KW-1185">Reference proteome</keyword>
<dbReference type="PANTHER" id="PTHR11188:SF176">
    <property type="entry name" value="ARRESTIN DOMAIN-CONTAINING PROTEIN 1"/>
    <property type="match status" value="1"/>
</dbReference>
<evidence type="ECO:0000313" key="5">
    <source>
        <dbReference type="Proteomes" id="UP000752696"/>
    </source>
</evidence>
<gene>
    <name evidence="4" type="ORF">MHI_LOCUS203350</name>
</gene>
<keyword evidence="2" id="KW-0716">Sensory transduction</keyword>
<organism evidence="4 5">
    <name type="scientific">Heterotrigona itama</name>
    <dbReference type="NCBI Taxonomy" id="395501"/>
    <lineage>
        <taxon>Eukaryota</taxon>
        <taxon>Metazoa</taxon>
        <taxon>Ecdysozoa</taxon>
        <taxon>Arthropoda</taxon>
        <taxon>Hexapoda</taxon>
        <taxon>Insecta</taxon>
        <taxon>Pterygota</taxon>
        <taxon>Neoptera</taxon>
        <taxon>Endopterygota</taxon>
        <taxon>Hymenoptera</taxon>
        <taxon>Apocrita</taxon>
        <taxon>Aculeata</taxon>
        <taxon>Apoidea</taxon>
        <taxon>Anthophila</taxon>
        <taxon>Apidae</taxon>
        <taxon>Heterotrigona</taxon>
    </lineage>
</organism>
<dbReference type="InterPro" id="IPR014752">
    <property type="entry name" value="Arrestin-like_C"/>
</dbReference>
<reference evidence="4" key="1">
    <citation type="submission" date="2020-07" db="EMBL/GenBank/DDBJ databases">
        <authorList>
            <person name="Nazaruddin N."/>
        </authorList>
    </citation>
    <scope>NUCLEOTIDE SEQUENCE</scope>
</reference>
<dbReference type="Pfam" id="PF00339">
    <property type="entry name" value="Arrestin_N"/>
    <property type="match status" value="1"/>
</dbReference>
<dbReference type="InterPro" id="IPR050357">
    <property type="entry name" value="Arrestin_domain-protein"/>
</dbReference>
<dbReference type="SMART" id="SM01017">
    <property type="entry name" value="Arrestin_C"/>
    <property type="match status" value="1"/>
</dbReference>
<dbReference type="EMBL" id="CAJDYZ010004024">
    <property type="protein sequence ID" value="CAD1470839.1"/>
    <property type="molecule type" value="Genomic_DNA"/>
</dbReference>
<dbReference type="GO" id="GO:0005737">
    <property type="term" value="C:cytoplasm"/>
    <property type="evidence" value="ECO:0007669"/>
    <property type="project" value="TreeGrafter"/>
</dbReference>
<proteinExistence type="inferred from homology"/>
<evidence type="ECO:0000256" key="2">
    <source>
        <dbReference type="ARBA" id="ARBA00022606"/>
    </source>
</evidence>
<evidence type="ECO:0000313" key="4">
    <source>
        <dbReference type="EMBL" id="CAD1470839.1"/>
    </source>
</evidence>
<accession>A0A6V7H2E0</accession>
<dbReference type="OrthoDB" id="2333384at2759"/>
<dbReference type="SUPFAM" id="SSF81296">
    <property type="entry name" value="E set domains"/>
    <property type="match status" value="2"/>
</dbReference>
<feature type="non-terminal residue" evidence="4">
    <location>
        <position position="1"/>
    </location>
</feature>
<dbReference type="Pfam" id="PF02752">
    <property type="entry name" value="Arrestin_C"/>
    <property type="match status" value="1"/>
</dbReference>
<dbReference type="GO" id="GO:0015031">
    <property type="term" value="P:protein transport"/>
    <property type="evidence" value="ECO:0007669"/>
    <property type="project" value="TreeGrafter"/>
</dbReference>
<dbReference type="PANTHER" id="PTHR11188">
    <property type="entry name" value="ARRESTIN DOMAIN CONTAINING PROTEIN"/>
    <property type="match status" value="1"/>
</dbReference>
<comment type="caution">
    <text evidence="4">The sequence shown here is derived from an EMBL/GenBank/DDBJ whole genome shotgun (WGS) entry which is preliminary data.</text>
</comment>